<evidence type="ECO:0000313" key="2">
    <source>
        <dbReference type="Proteomes" id="UP000199245"/>
    </source>
</evidence>
<evidence type="ECO:0000313" key="1">
    <source>
        <dbReference type="EMBL" id="SDF91685.1"/>
    </source>
</evidence>
<name>A0A1G7PZJ6_9BRAD</name>
<accession>A0A1G7PZJ6</accession>
<sequence length="53" mass="5571">MIRTYPVLQELNPDRAQATSTDSLASLIWLTLGALAIGTADRANSSRAANSPA</sequence>
<dbReference type="Proteomes" id="UP000199245">
    <property type="component" value="Unassembled WGS sequence"/>
</dbReference>
<protein>
    <submittedName>
        <fullName evidence="1">Uncharacterized protein</fullName>
    </submittedName>
</protein>
<dbReference type="AlphaFoldDB" id="A0A1G7PZJ6"/>
<proteinExistence type="predicted"/>
<reference evidence="1 2" key="1">
    <citation type="submission" date="2016-10" db="EMBL/GenBank/DDBJ databases">
        <authorList>
            <person name="de Groot N.N."/>
        </authorList>
    </citation>
    <scope>NUCLEOTIDE SEQUENCE [LARGE SCALE GENOMIC DNA]</scope>
    <source>
        <strain evidence="1 2">R5</strain>
    </source>
</reference>
<organism evidence="1 2">
    <name type="scientific">Bradyrhizobium brasilense</name>
    <dbReference type="NCBI Taxonomy" id="1419277"/>
    <lineage>
        <taxon>Bacteria</taxon>
        <taxon>Pseudomonadati</taxon>
        <taxon>Pseudomonadota</taxon>
        <taxon>Alphaproteobacteria</taxon>
        <taxon>Hyphomicrobiales</taxon>
        <taxon>Nitrobacteraceae</taxon>
        <taxon>Bradyrhizobium</taxon>
    </lineage>
</organism>
<dbReference type="EMBL" id="FMZW01000088">
    <property type="protein sequence ID" value="SDF91685.1"/>
    <property type="molecule type" value="Genomic_DNA"/>
</dbReference>
<gene>
    <name evidence="1" type="ORF">SAMN05216337_10882</name>
</gene>